<dbReference type="EMBL" id="JALPRY010000018">
    <property type="protein sequence ID" value="MCK8781506.1"/>
    <property type="molecule type" value="Genomic_DNA"/>
</dbReference>
<feature type="domain" description="Glycosyl transferase family 1" evidence="1">
    <location>
        <begin position="185"/>
        <end position="339"/>
    </location>
</feature>
<organism evidence="2 3">
    <name type="scientific">Neorhizobium turbinariae</name>
    <dbReference type="NCBI Taxonomy" id="2937795"/>
    <lineage>
        <taxon>Bacteria</taxon>
        <taxon>Pseudomonadati</taxon>
        <taxon>Pseudomonadota</taxon>
        <taxon>Alphaproteobacteria</taxon>
        <taxon>Hyphomicrobiales</taxon>
        <taxon>Rhizobiaceae</taxon>
        <taxon>Rhizobium/Agrobacterium group</taxon>
        <taxon>Neorhizobium</taxon>
    </lineage>
</organism>
<dbReference type="InterPro" id="IPR050194">
    <property type="entry name" value="Glycosyltransferase_grp1"/>
</dbReference>
<accession>A0ABT0IUG3</accession>
<evidence type="ECO:0000313" key="2">
    <source>
        <dbReference type="EMBL" id="MCK8781506.1"/>
    </source>
</evidence>
<proteinExistence type="predicted"/>
<dbReference type="PANTHER" id="PTHR45947:SF3">
    <property type="entry name" value="SULFOQUINOVOSYL TRANSFERASE SQD2"/>
    <property type="match status" value="1"/>
</dbReference>
<evidence type="ECO:0000313" key="3">
    <source>
        <dbReference type="Proteomes" id="UP001202827"/>
    </source>
</evidence>
<name>A0ABT0IUG3_9HYPH</name>
<dbReference type="Proteomes" id="UP001202827">
    <property type="component" value="Unassembled WGS sequence"/>
</dbReference>
<dbReference type="RefSeq" id="WP_248683988.1">
    <property type="nucleotide sequence ID" value="NZ_JALPRY010000018.1"/>
</dbReference>
<dbReference type="SUPFAM" id="SSF53756">
    <property type="entry name" value="UDP-Glycosyltransferase/glycogen phosphorylase"/>
    <property type="match status" value="1"/>
</dbReference>
<protein>
    <submittedName>
        <fullName evidence="2">Glycosyltransferase</fullName>
    </submittedName>
</protein>
<gene>
    <name evidence="2" type="ORF">M0654_16120</name>
</gene>
<keyword evidence="3" id="KW-1185">Reference proteome</keyword>
<dbReference type="PANTHER" id="PTHR45947">
    <property type="entry name" value="SULFOQUINOVOSYL TRANSFERASE SQD2"/>
    <property type="match status" value="1"/>
</dbReference>
<evidence type="ECO:0000259" key="1">
    <source>
        <dbReference type="Pfam" id="PF00534"/>
    </source>
</evidence>
<sequence>MQNTHRPVIAFVWDNFGPMHVDRCEAVAATGAKMIGVELFGTSPTYGWDAPAALFRKMTLYPEKPASRSTWVTAWRIWRTCRRERATHVFLSHYEMPAIFLAVVLMRLSDMKVYTMACSKFDDSRRHIGRELGKRLFMLPYNGAIAAGKRSQDYLRWLGIKRVEPGYNTLSLARVREQGASDPAPSGTPSADRHFTVIARLIKKKNLFVTLEAYAAYRRMTAHPKKLCICGSGPLEADLREKVNSMGLQTEVVFDGFLQSPDIAKRLGSTLALLLLSTEEQFGNVVIEAQAIGVPVIVSDRCGARDELVRSGYNGFVVEPDNPEGAAFFMKLLAEDEALWSTFAERSLAGSARGDSAAFAAAVTSLVGAA</sequence>
<dbReference type="Pfam" id="PF00534">
    <property type="entry name" value="Glycos_transf_1"/>
    <property type="match status" value="1"/>
</dbReference>
<dbReference type="InterPro" id="IPR001296">
    <property type="entry name" value="Glyco_trans_1"/>
</dbReference>
<comment type="caution">
    <text evidence="2">The sequence shown here is derived from an EMBL/GenBank/DDBJ whole genome shotgun (WGS) entry which is preliminary data.</text>
</comment>
<reference evidence="2 3" key="1">
    <citation type="submission" date="2022-04" db="EMBL/GenBank/DDBJ databases">
        <title>Rhizobium coralii sp. nov., isolated from coral Turbinaria peltata.</title>
        <authorList>
            <person name="Sun H."/>
        </authorList>
    </citation>
    <scope>NUCLEOTIDE SEQUENCE [LARGE SCALE GENOMIC DNA]</scope>
    <source>
        <strain evidence="2 3">NTR19</strain>
    </source>
</reference>
<dbReference type="Gene3D" id="3.40.50.2000">
    <property type="entry name" value="Glycogen Phosphorylase B"/>
    <property type="match status" value="2"/>
</dbReference>